<evidence type="ECO:0000259" key="2">
    <source>
        <dbReference type="Pfam" id="PF10263"/>
    </source>
</evidence>
<dbReference type="InterPro" id="IPR006640">
    <property type="entry name" value="SprT-like_domain"/>
</dbReference>
<dbReference type="EMBL" id="MWQO01000008">
    <property type="protein sequence ID" value="THD11660.1"/>
    <property type="molecule type" value="Genomic_DNA"/>
</dbReference>
<comment type="caution">
    <text evidence="3">The sequence shown here is derived from an EMBL/GenBank/DDBJ whole genome shotgun (WGS) entry which is preliminary data.</text>
</comment>
<sequence length="343" mass="36857">MADPGIQTRVVVTSPTEELVQQLVRAYRYFNRELFGDVLPEPVITLNRRPNTEGYFSAQRFIRRDETTTHEIGLNPATFATRSLIHVLGTLVREMVHVSTFTAGKAGRKGYHNKHWADTMEAVGLIPTTTGVLGGKKTGVKLKHVIVKDGPFETAAKVLVESGFEITWLDRYPVAPVANDQGEVMGAELMRKSKLDVGVDPDAEQGDQGDDDGEAAAGAAPPPAAWTPFGQPGDAIGDGQGALPDQSGDPTSHAPREYSPSGASTTAGSGRESKPSGAEPEPLIVMSRATSRGEKTTISKNKFKCPQCDMQAWAKKTARLMCGDHQVAMELLEASKSPAFQSD</sequence>
<proteinExistence type="predicted"/>
<dbReference type="AlphaFoldDB" id="A0A4S3KRM8"/>
<feature type="region of interest" description="Disordered" evidence="1">
    <location>
        <begin position="198"/>
        <end position="298"/>
    </location>
</feature>
<dbReference type="STRING" id="993689.GCA_002077135_00314"/>
<keyword evidence="4" id="KW-1185">Reference proteome</keyword>
<accession>A0A4S3KRM8</accession>
<organism evidence="3 4">
    <name type="scientific">Metallibacterium scheffleri</name>
    <dbReference type="NCBI Taxonomy" id="993689"/>
    <lineage>
        <taxon>Bacteria</taxon>
        <taxon>Pseudomonadati</taxon>
        <taxon>Pseudomonadota</taxon>
        <taxon>Gammaproteobacteria</taxon>
        <taxon>Lysobacterales</taxon>
        <taxon>Rhodanobacteraceae</taxon>
        <taxon>Metallibacterium</taxon>
    </lineage>
</organism>
<evidence type="ECO:0000256" key="1">
    <source>
        <dbReference type="SAM" id="MobiDB-lite"/>
    </source>
</evidence>
<feature type="domain" description="SprT-like" evidence="2">
    <location>
        <begin position="27"/>
        <end position="124"/>
    </location>
</feature>
<dbReference type="RefSeq" id="WP_081130347.1">
    <property type="nucleotide sequence ID" value="NZ_LDOS01000005.1"/>
</dbReference>
<protein>
    <recommendedName>
        <fullName evidence="2">SprT-like domain-containing protein</fullName>
    </recommendedName>
</protein>
<gene>
    <name evidence="3" type="ORF">B1806_02690</name>
</gene>
<name>A0A4S3KRM8_9GAMM</name>
<feature type="compositionally biased region" description="Low complexity" evidence="1">
    <location>
        <begin position="261"/>
        <end position="270"/>
    </location>
</feature>
<dbReference type="GO" id="GO:0006950">
    <property type="term" value="P:response to stress"/>
    <property type="evidence" value="ECO:0007669"/>
    <property type="project" value="UniProtKB-ARBA"/>
</dbReference>
<dbReference type="OrthoDB" id="5298817at2"/>
<reference evidence="3 4" key="1">
    <citation type="submission" date="2017-02" db="EMBL/GenBank/DDBJ databases">
        <title>Whole genome sequencing of Metallibacterium scheffleri DSM 24874 (T).</title>
        <authorList>
            <person name="Kumar S."/>
            <person name="Patil P."/>
            <person name="Patil P.B."/>
        </authorList>
    </citation>
    <scope>NUCLEOTIDE SEQUENCE [LARGE SCALE GENOMIC DNA]</scope>
    <source>
        <strain evidence="3 4">DSM 24874</strain>
    </source>
</reference>
<feature type="compositionally biased region" description="Acidic residues" evidence="1">
    <location>
        <begin position="199"/>
        <end position="214"/>
    </location>
</feature>
<evidence type="ECO:0000313" key="4">
    <source>
        <dbReference type="Proteomes" id="UP000307749"/>
    </source>
</evidence>
<dbReference type="Proteomes" id="UP000307749">
    <property type="component" value="Unassembled WGS sequence"/>
</dbReference>
<dbReference type="Pfam" id="PF10263">
    <property type="entry name" value="SprT-like"/>
    <property type="match status" value="1"/>
</dbReference>
<evidence type="ECO:0000313" key="3">
    <source>
        <dbReference type="EMBL" id="THD11660.1"/>
    </source>
</evidence>